<reference evidence="3 4" key="1">
    <citation type="journal article" date="2015" name="Microbiology">
        <title>Genomic and phenotypic characterization of Rhizobium gallicum phage vB_RglS_P106B.</title>
        <authorList>
            <person name="Halmillawewa A.P."/>
            <person name="Restrepo-Cordoba M."/>
            <person name="Yost C.K."/>
            <person name="Hynes M.F."/>
        </authorList>
    </citation>
    <scope>NUCLEOTIDE SEQUENCE [LARGE SCALE GENOMIC DNA]</scope>
</reference>
<keyword evidence="3" id="KW-0347">Helicase</keyword>
<sequence length="563" mass="62716">MQQIILRPDQQQLKYDIYSGWQRGMRNMLASLATGGGKSIIVSDIVLDGDRAGMRQPVIAHRNELVSQMSHHVARRGIYHRIIGDEKIVKQIRASHREEFGQSFIHPTANCSVVGIDTLLARADDLIEWGKQQDRWTIDEAHHVLKANKWGRGVLMFPNAYGLGVTATAGRPDGQGLGAFQPDGSIGDGVFHDIAFGPEMRWLINNGALTDYEIVCPQSDLQIGDDAITDGGDFSPKKLKAAAEKSRIVGDVLREYARYAFGKRAICFATDVETSNKIAKQFNDAGIPAASVSAKTPTHVRDKYIREFKSGKIWILVNVDLFDEGFDVPACEVVIMARPTASIVKYLQMFGRALRVMAGKLYGLIIDHVSNVMRHGLPDKPREWSLSRREKRGKQEKDPEDIPMTRCLNIGPPACCKPYERVLSCCPHCGWKPPLPEPGTGGRSIEQVDGNLVLLDRAALEAKRKAMQIESAEAVAQRVAKAAGGAAAEFTKNKQIAKIQAWQRCKMAIEQWAGIERSKGRDDEQSYKRFYLTTGVDVLEALNGDRTREQFEEMAARVEGWYR</sequence>
<dbReference type="InterPro" id="IPR001650">
    <property type="entry name" value="Helicase_C-like"/>
</dbReference>
<dbReference type="Proteomes" id="UP000019367">
    <property type="component" value="Segment"/>
</dbReference>
<feature type="domain" description="Helicase C-terminal" evidence="2">
    <location>
        <begin position="251"/>
        <end position="400"/>
    </location>
</feature>
<evidence type="ECO:0000259" key="2">
    <source>
        <dbReference type="PROSITE" id="PS51194"/>
    </source>
</evidence>
<dbReference type="EMBL" id="KF977490">
    <property type="protein sequence ID" value="AHJ10741.1"/>
    <property type="molecule type" value="Genomic_DNA"/>
</dbReference>
<keyword evidence="4" id="KW-1185">Reference proteome</keyword>
<dbReference type="InterPro" id="IPR006935">
    <property type="entry name" value="Helicase/UvrB_N"/>
</dbReference>
<dbReference type="InterPro" id="IPR050742">
    <property type="entry name" value="Helicase_Restrict-Modif_Enz"/>
</dbReference>
<dbReference type="GeneID" id="18503004"/>
<dbReference type="SUPFAM" id="SSF52540">
    <property type="entry name" value="P-loop containing nucleoside triphosphate hydrolases"/>
    <property type="match status" value="1"/>
</dbReference>
<name>W6EKI1_9CAUD</name>
<dbReference type="GO" id="GO:0005524">
    <property type="term" value="F:ATP binding"/>
    <property type="evidence" value="ECO:0007669"/>
    <property type="project" value="InterPro"/>
</dbReference>
<evidence type="ECO:0000256" key="1">
    <source>
        <dbReference type="SAM" id="MobiDB-lite"/>
    </source>
</evidence>
<dbReference type="PANTHER" id="PTHR47396">
    <property type="entry name" value="TYPE I RESTRICTION ENZYME ECOKI R PROTEIN"/>
    <property type="match status" value="1"/>
</dbReference>
<dbReference type="Pfam" id="PF00271">
    <property type="entry name" value="Helicase_C"/>
    <property type="match status" value="1"/>
</dbReference>
<accession>W6EKI1</accession>
<dbReference type="Gene3D" id="3.40.50.300">
    <property type="entry name" value="P-loop containing nucleotide triphosphate hydrolases"/>
    <property type="match status" value="2"/>
</dbReference>
<feature type="region of interest" description="Disordered" evidence="1">
    <location>
        <begin position="380"/>
        <end position="400"/>
    </location>
</feature>
<keyword evidence="3" id="KW-0378">Hydrolase</keyword>
<dbReference type="PROSITE" id="PS51194">
    <property type="entry name" value="HELICASE_CTER"/>
    <property type="match status" value="1"/>
</dbReference>
<keyword evidence="3" id="KW-0067">ATP-binding</keyword>
<organism evidence="3 4">
    <name type="scientific">Rhizobium phage vB_RglS_P106B</name>
    <dbReference type="NCBI Taxonomy" id="1458697"/>
    <lineage>
        <taxon>Viruses</taxon>
        <taxon>Duplodnaviria</taxon>
        <taxon>Heunggongvirae</taxon>
        <taxon>Uroviricota</taxon>
        <taxon>Caudoviricetes</taxon>
        <taxon>Rigallicvirus</taxon>
        <taxon>Rigallicvirus P106B</taxon>
    </lineage>
</organism>
<dbReference type="KEGG" id="vg:18503004"/>
<evidence type="ECO:0000313" key="3">
    <source>
        <dbReference type="EMBL" id="AHJ10741.1"/>
    </source>
</evidence>
<dbReference type="GO" id="GO:0016787">
    <property type="term" value="F:hydrolase activity"/>
    <property type="evidence" value="ECO:0007669"/>
    <property type="project" value="InterPro"/>
</dbReference>
<dbReference type="InterPro" id="IPR027417">
    <property type="entry name" value="P-loop_NTPase"/>
</dbReference>
<dbReference type="GO" id="GO:0004386">
    <property type="term" value="F:helicase activity"/>
    <property type="evidence" value="ECO:0007669"/>
    <property type="project" value="UniProtKB-KW"/>
</dbReference>
<keyword evidence="3" id="KW-0547">Nucleotide-binding</keyword>
<dbReference type="SMART" id="SM00490">
    <property type="entry name" value="HELICc"/>
    <property type="match status" value="1"/>
</dbReference>
<feature type="compositionally biased region" description="Basic and acidic residues" evidence="1">
    <location>
        <begin position="380"/>
        <end position="397"/>
    </location>
</feature>
<proteinExistence type="predicted"/>
<gene>
    <name evidence="3" type="ORF">P106B_58</name>
</gene>
<dbReference type="Pfam" id="PF04851">
    <property type="entry name" value="ResIII"/>
    <property type="match status" value="1"/>
</dbReference>
<evidence type="ECO:0000313" key="4">
    <source>
        <dbReference type="Proteomes" id="UP000019367"/>
    </source>
</evidence>
<dbReference type="GO" id="GO:0003677">
    <property type="term" value="F:DNA binding"/>
    <property type="evidence" value="ECO:0007669"/>
    <property type="project" value="InterPro"/>
</dbReference>
<dbReference type="RefSeq" id="YP_009005984.1">
    <property type="nucleotide sequence ID" value="NC_023566.1"/>
</dbReference>
<protein>
    <submittedName>
        <fullName evidence="3">Putative helicase</fullName>
    </submittedName>
</protein>
<dbReference type="OrthoDB" id="1659at10239"/>
<dbReference type="PANTHER" id="PTHR47396:SF1">
    <property type="entry name" value="ATP-DEPENDENT HELICASE IRC3-RELATED"/>
    <property type="match status" value="1"/>
</dbReference>